<dbReference type="InterPro" id="IPR036736">
    <property type="entry name" value="ACP-like_sf"/>
</dbReference>
<gene>
    <name evidence="2" type="ORF">QQ020_36075</name>
</gene>
<sequence>LNPEILGRVLQSLVARHESLRTVFVEVEGEPRQKILSVEESGFELDYKDLRADPRAIDRAKQIAQREAETPFDLSTGPLLRAKLLQVDTEGYYLLLTVHHIIVDGWSMELLSNEIHILYRSYVSGEAVLLPPLRIQYKDYTYWQERQLSGERLKGHRQYWMDQLSGELPVLELPTDYPRPSLPSLRGKTLEFTFSAETTEGLRQLGQKHNATLFMTVVTLLSSLFYKYTGQRDLIIGTDSAGRLHKDLEDQVGYYLNLLALRIRFSSDTTFSDLLEQVRELVLEVYQHQLYPFDQLLEELQVSRQLGRSPLFDILLIFQDFDGQGQLEEGLFIDPMVIDNGTSLNDLMFEFRQIRGRLRVRLRYNTDLFSHTTIGLLIEHLENLTRLVIACPEQELYRYQLLSAQERLRLLEGFNATDIDYKGSPTLLSLLEKRAMESPHSTALVCQREILTYQELNNRANQLAFYLNTYHAVEGGMLVGLLLPRSNALVIAILAVLKTGAAYLPIDGEYPPARVDFMVRESGLKVLLSERGQLNEQQTGSVFSPELVLLDTLSEQLSTYPESNLSIGHHGDELAYVMYTSGSTGRPKGVMITHAALVDYVQTFSSYFGLSVDDTVLQQSSVAFDTIVEEIFPILSVGGKLVIAREGGRDVEQLVATLGRERVTLLSTTPQVVGEVNKMAEGLEYLRLVISGGDVLKAHYVDNLLERVDVYNTYGPTECTVCSTYQPIRDLSEAATIGKPIANRKVYVLDEYHQPQPVGIVGEILIGGTGLARGYLHQEDLTEEKFISNPFGEGRLYKTGDLGYWNRDGALEYLGRKDDQVKLRGYRIELGEIERVLLEYAGLSQAVVLLQEGLDDEKQIVGYYVKKGEVDEGSLREHLQAWLPVYMVPSVLVELERLPLTVNGKIDKQSLPGIDHLPRQRAYVAPASNTERQLVEIWEQVLGIEEIGVEDNFFELGGHSLKATQLVSYIYKHFSIKLELRSLFTHPTVADLASEMDIIMWAKDTSSNGAGNNKTEEIIL</sequence>
<feature type="non-terminal residue" evidence="2">
    <location>
        <position position="1"/>
    </location>
</feature>
<dbReference type="InterPro" id="IPR020845">
    <property type="entry name" value="AMP-binding_CS"/>
</dbReference>
<evidence type="ECO:0000313" key="3">
    <source>
        <dbReference type="Proteomes" id="UP001172083"/>
    </source>
</evidence>
<dbReference type="InterPro" id="IPR045851">
    <property type="entry name" value="AMP-bd_C_sf"/>
</dbReference>
<reference evidence="2" key="1">
    <citation type="submission" date="2023-06" db="EMBL/GenBank/DDBJ databases">
        <title>Genomic of Agaribacillus aureum.</title>
        <authorList>
            <person name="Wang G."/>
        </authorList>
    </citation>
    <scope>NUCLEOTIDE SEQUENCE</scope>
    <source>
        <strain evidence="2">BMA12</strain>
    </source>
</reference>
<dbReference type="Proteomes" id="UP001172083">
    <property type="component" value="Unassembled WGS sequence"/>
</dbReference>
<dbReference type="NCBIfam" id="TIGR01733">
    <property type="entry name" value="AA-adenyl-dom"/>
    <property type="match status" value="1"/>
</dbReference>
<feature type="domain" description="Carrier" evidence="1">
    <location>
        <begin position="925"/>
        <end position="1000"/>
    </location>
</feature>
<dbReference type="Gene3D" id="3.30.559.10">
    <property type="entry name" value="Chloramphenicol acetyltransferase-like domain"/>
    <property type="match status" value="1"/>
</dbReference>
<protein>
    <submittedName>
        <fullName evidence="2">Amino acid adenylation domain-containing protein</fullName>
    </submittedName>
</protein>
<dbReference type="InterPro" id="IPR009081">
    <property type="entry name" value="PP-bd_ACP"/>
</dbReference>
<proteinExistence type="predicted"/>
<dbReference type="Pfam" id="PF00668">
    <property type="entry name" value="Condensation"/>
    <property type="match status" value="1"/>
</dbReference>
<dbReference type="InterPro" id="IPR023213">
    <property type="entry name" value="CAT-like_dom_sf"/>
</dbReference>
<dbReference type="PROSITE" id="PS00455">
    <property type="entry name" value="AMP_BINDING"/>
    <property type="match status" value="1"/>
</dbReference>
<dbReference type="PANTHER" id="PTHR45527">
    <property type="entry name" value="NONRIBOSOMAL PEPTIDE SYNTHETASE"/>
    <property type="match status" value="1"/>
</dbReference>
<dbReference type="Gene3D" id="3.30.300.30">
    <property type="match status" value="1"/>
</dbReference>
<evidence type="ECO:0000259" key="1">
    <source>
        <dbReference type="PROSITE" id="PS50075"/>
    </source>
</evidence>
<organism evidence="2 3">
    <name type="scientific">Agaribacillus aureus</name>
    <dbReference type="NCBI Taxonomy" id="3051825"/>
    <lineage>
        <taxon>Bacteria</taxon>
        <taxon>Pseudomonadati</taxon>
        <taxon>Bacteroidota</taxon>
        <taxon>Cytophagia</taxon>
        <taxon>Cytophagales</taxon>
        <taxon>Splendidivirgaceae</taxon>
        <taxon>Agaribacillus</taxon>
    </lineage>
</organism>
<dbReference type="CDD" id="cd19531">
    <property type="entry name" value="LCL_NRPS-like"/>
    <property type="match status" value="1"/>
</dbReference>
<dbReference type="PRINTS" id="PR00154">
    <property type="entry name" value="AMPBINDING"/>
</dbReference>
<dbReference type="CDD" id="cd05930">
    <property type="entry name" value="A_NRPS"/>
    <property type="match status" value="1"/>
</dbReference>
<dbReference type="Pfam" id="PF00550">
    <property type="entry name" value="PP-binding"/>
    <property type="match status" value="1"/>
</dbReference>
<dbReference type="Pfam" id="PF00501">
    <property type="entry name" value="AMP-binding"/>
    <property type="match status" value="1"/>
</dbReference>
<dbReference type="InterPro" id="IPR000873">
    <property type="entry name" value="AMP-dep_synth/lig_dom"/>
</dbReference>
<dbReference type="Gene3D" id="1.10.1200.10">
    <property type="entry name" value="ACP-like"/>
    <property type="match status" value="1"/>
</dbReference>
<keyword evidence="3" id="KW-1185">Reference proteome</keyword>
<dbReference type="Pfam" id="PF13193">
    <property type="entry name" value="AMP-binding_C"/>
    <property type="match status" value="1"/>
</dbReference>
<dbReference type="PROSITE" id="PS50075">
    <property type="entry name" value="CARRIER"/>
    <property type="match status" value="1"/>
</dbReference>
<dbReference type="PANTHER" id="PTHR45527:SF1">
    <property type="entry name" value="FATTY ACID SYNTHASE"/>
    <property type="match status" value="1"/>
</dbReference>
<dbReference type="InterPro" id="IPR025110">
    <property type="entry name" value="AMP-bd_C"/>
</dbReference>
<dbReference type="InterPro" id="IPR010071">
    <property type="entry name" value="AA_adenyl_dom"/>
</dbReference>
<name>A0ABT8LKY0_9BACT</name>
<dbReference type="Gene3D" id="3.40.50.980">
    <property type="match status" value="2"/>
</dbReference>
<dbReference type="Gene3D" id="3.30.559.30">
    <property type="entry name" value="Nonribosomal peptide synthetase, condensation domain"/>
    <property type="match status" value="1"/>
</dbReference>
<dbReference type="SUPFAM" id="SSF47336">
    <property type="entry name" value="ACP-like"/>
    <property type="match status" value="1"/>
</dbReference>
<dbReference type="Gene3D" id="2.30.38.10">
    <property type="entry name" value="Luciferase, Domain 3"/>
    <property type="match status" value="1"/>
</dbReference>
<comment type="caution">
    <text evidence="2">The sequence shown here is derived from an EMBL/GenBank/DDBJ whole genome shotgun (WGS) entry which is preliminary data.</text>
</comment>
<evidence type="ECO:0000313" key="2">
    <source>
        <dbReference type="EMBL" id="MDN5217547.1"/>
    </source>
</evidence>
<dbReference type="EMBL" id="JAUJEB010000031">
    <property type="protein sequence ID" value="MDN5217547.1"/>
    <property type="molecule type" value="Genomic_DNA"/>
</dbReference>
<dbReference type="InterPro" id="IPR001242">
    <property type="entry name" value="Condensation_dom"/>
</dbReference>
<dbReference type="RefSeq" id="WP_346762882.1">
    <property type="nucleotide sequence ID" value="NZ_JAUJEB010000031.1"/>
</dbReference>
<dbReference type="InterPro" id="IPR020459">
    <property type="entry name" value="AMP-binding"/>
</dbReference>
<dbReference type="SUPFAM" id="SSF52777">
    <property type="entry name" value="CoA-dependent acyltransferases"/>
    <property type="match status" value="2"/>
</dbReference>
<dbReference type="SUPFAM" id="SSF56801">
    <property type="entry name" value="Acetyl-CoA synthetase-like"/>
    <property type="match status" value="1"/>
</dbReference>
<accession>A0ABT8LKY0</accession>